<feature type="transmembrane region" description="Helical" evidence="12">
    <location>
        <begin position="240"/>
        <end position="258"/>
    </location>
</feature>
<keyword evidence="8 12" id="KW-0472">Membrane</keyword>
<evidence type="ECO:0000256" key="8">
    <source>
        <dbReference type="ARBA" id="ARBA00023136"/>
    </source>
</evidence>
<dbReference type="GO" id="GO:0016503">
    <property type="term" value="F:pheromone receptor activity"/>
    <property type="evidence" value="ECO:0007669"/>
    <property type="project" value="InterPro"/>
</dbReference>
<evidence type="ECO:0000259" key="13">
    <source>
        <dbReference type="PROSITE" id="PS50262"/>
    </source>
</evidence>
<feature type="transmembrane region" description="Helical" evidence="12">
    <location>
        <begin position="270"/>
        <end position="292"/>
    </location>
</feature>
<keyword evidence="4 12" id="KW-0589">Pheromone response</keyword>
<evidence type="ECO:0000313" key="15">
    <source>
        <dbReference type="RefSeq" id="XP_004632649.1"/>
    </source>
</evidence>
<evidence type="ECO:0000256" key="11">
    <source>
        <dbReference type="ARBA" id="ARBA00023224"/>
    </source>
</evidence>
<dbReference type="InParanoid" id="A0A6P3EVD0"/>
<evidence type="ECO:0000256" key="2">
    <source>
        <dbReference type="ARBA" id="ARBA00010663"/>
    </source>
</evidence>
<sequence length="315" mass="36114">METKKSTRLSSFVPIQNMFFFEVSIGIMANTVLLFHFLTVLLQHMPKPTDLTTGHLAFIHLTMLLTVGFMYIDIFHFQDFWNDITCKCVLYLYRLMRGLSVCTTCLLSVLQAITLSPRSSCLARFKQKTLHQNLCCFLFLWVFNMIISSRFLISTVATPNVSSQSLMFVTESCSLWPISYSVKYMYVSLMTFRDVFFIGLMVLSSGYMVILLYWHKKQSKYLRSISLSPKASPERRATQTILLLMSFFMIMYFSDSVIASTSGMLWKNVPIHYCVQMLLANGYATVSALVLISTEKLITKASVYVGKVNKCLIIH</sequence>
<feature type="domain" description="G-protein coupled receptors family 1 profile" evidence="13">
    <location>
        <begin position="29"/>
        <end position="291"/>
    </location>
</feature>
<dbReference type="CDD" id="cd13949">
    <property type="entry name" value="7tm_V1R_pheromone"/>
    <property type="match status" value="1"/>
</dbReference>
<keyword evidence="14" id="KW-1185">Reference proteome</keyword>
<evidence type="ECO:0000256" key="3">
    <source>
        <dbReference type="ARBA" id="ARBA00022475"/>
    </source>
</evidence>
<evidence type="ECO:0000256" key="6">
    <source>
        <dbReference type="ARBA" id="ARBA00022989"/>
    </source>
</evidence>
<proteinExistence type="inferred from homology"/>
<dbReference type="RefSeq" id="XP_004632649.1">
    <property type="nucleotide sequence ID" value="XM_004632592.1"/>
</dbReference>
<dbReference type="GeneID" id="101565888"/>
<comment type="similarity">
    <text evidence="2 12">Belongs to the G-protein coupled receptor 1 family.</text>
</comment>
<dbReference type="PRINTS" id="PR01534">
    <property type="entry name" value="VOMERONASL1R"/>
</dbReference>
<keyword evidence="6 12" id="KW-1133">Transmembrane helix</keyword>
<evidence type="ECO:0000256" key="9">
    <source>
        <dbReference type="ARBA" id="ARBA00023157"/>
    </source>
</evidence>
<dbReference type="GO" id="GO:0005886">
    <property type="term" value="C:plasma membrane"/>
    <property type="evidence" value="ECO:0007669"/>
    <property type="project" value="UniProtKB-SubCell"/>
</dbReference>
<keyword evidence="3 12" id="KW-1003">Cell membrane</keyword>
<accession>A0A6P3EVD0</accession>
<reference evidence="15" key="1">
    <citation type="submission" date="2025-08" db="UniProtKB">
        <authorList>
            <consortium name="RefSeq"/>
        </authorList>
    </citation>
    <scope>IDENTIFICATION</scope>
</reference>
<dbReference type="FunFam" id="1.20.1070.10:FF:000051">
    <property type="entry name" value="Vomeronasal type-1 receptor"/>
    <property type="match status" value="1"/>
</dbReference>
<feature type="transmembrane region" description="Helical" evidence="12">
    <location>
        <begin position="20"/>
        <end position="42"/>
    </location>
</feature>
<dbReference type="PANTHER" id="PTHR24062">
    <property type="entry name" value="VOMERONASAL TYPE-1 RECEPTOR"/>
    <property type="match status" value="1"/>
</dbReference>
<feature type="transmembrane region" description="Helical" evidence="12">
    <location>
        <begin position="134"/>
        <end position="153"/>
    </location>
</feature>
<comment type="subcellular location">
    <subcellularLocation>
        <location evidence="1 12">Cell membrane</location>
        <topology evidence="1 12">Multi-pass membrane protein</topology>
    </subcellularLocation>
</comment>
<dbReference type="InterPro" id="IPR004072">
    <property type="entry name" value="Vmron_rcpt_1"/>
</dbReference>
<keyword evidence="9" id="KW-1015">Disulfide bond</keyword>
<feature type="transmembrane region" description="Helical" evidence="12">
    <location>
        <begin position="195"/>
        <end position="214"/>
    </location>
</feature>
<keyword evidence="10 12" id="KW-0675">Receptor</keyword>
<dbReference type="SUPFAM" id="SSF81321">
    <property type="entry name" value="Family A G protein-coupled receptor-like"/>
    <property type="match status" value="1"/>
</dbReference>
<dbReference type="GO" id="GO:0007606">
    <property type="term" value="P:sensory perception of chemical stimulus"/>
    <property type="evidence" value="ECO:0007669"/>
    <property type="project" value="UniProtKB-ARBA"/>
</dbReference>
<organism evidence="14 15">
    <name type="scientific">Octodon degus</name>
    <name type="common">Degu</name>
    <name type="synonym">Sciurus degus</name>
    <dbReference type="NCBI Taxonomy" id="10160"/>
    <lineage>
        <taxon>Eukaryota</taxon>
        <taxon>Metazoa</taxon>
        <taxon>Chordata</taxon>
        <taxon>Craniata</taxon>
        <taxon>Vertebrata</taxon>
        <taxon>Euteleostomi</taxon>
        <taxon>Mammalia</taxon>
        <taxon>Eutheria</taxon>
        <taxon>Euarchontoglires</taxon>
        <taxon>Glires</taxon>
        <taxon>Rodentia</taxon>
        <taxon>Hystricomorpha</taxon>
        <taxon>Octodontidae</taxon>
        <taxon>Octodon</taxon>
    </lineage>
</organism>
<dbReference type="Gene3D" id="1.20.1070.10">
    <property type="entry name" value="Rhodopsin 7-helix transmembrane proteins"/>
    <property type="match status" value="1"/>
</dbReference>
<feature type="transmembrane region" description="Helical" evidence="12">
    <location>
        <begin position="54"/>
        <end position="72"/>
    </location>
</feature>
<dbReference type="InterPro" id="IPR017452">
    <property type="entry name" value="GPCR_Rhodpsn_7TM"/>
</dbReference>
<gene>
    <name evidence="15" type="primary">LOC101565888</name>
</gene>
<evidence type="ECO:0000256" key="10">
    <source>
        <dbReference type="ARBA" id="ARBA00023170"/>
    </source>
</evidence>
<dbReference type="Proteomes" id="UP000515203">
    <property type="component" value="Unplaced"/>
</dbReference>
<dbReference type="Pfam" id="PF03402">
    <property type="entry name" value="V1R"/>
    <property type="match status" value="1"/>
</dbReference>
<keyword evidence="11 12" id="KW-0807">Transducer</keyword>
<evidence type="ECO:0000256" key="4">
    <source>
        <dbReference type="ARBA" id="ARBA00022507"/>
    </source>
</evidence>
<dbReference type="AlphaFoldDB" id="A0A6P3EVD0"/>
<evidence type="ECO:0000256" key="12">
    <source>
        <dbReference type="RuleBase" id="RU364061"/>
    </source>
</evidence>
<dbReference type="OrthoDB" id="9606139at2759"/>
<evidence type="ECO:0000256" key="7">
    <source>
        <dbReference type="ARBA" id="ARBA00023040"/>
    </source>
</evidence>
<evidence type="ECO:0000313" key="14">
    <source>
        <dbReference type="Proteomes" id="UP000515203"/>
    </source>
</evidence>
<dbReference type="GO" id="GO:0019236">
    <property type="term" value="P:response to pheromone"/>
    <property type="evidence" value="ECO:0007669"/>
    <property type="project" value="UniProtKB-KW"/>
</dbReference>
<name>A0A6P3EVD0_OCTDE</name>
<keyword evidence="7 12" id="KW-0297">G-protein coupled receptor</keyword>
<dbReference type="PROSITE" id="PS50262">
    <property type="entry name" value="G_PROTEIN_RECEP_F1_2"/>
    <property type="match status" value="1"/>
</dbReference>
<keyword evidence="5 12" id="KW-0812">Transmembrane</keyword>
<protein>
    <recommendedName>
        <fullName evidence="12">Vomeronasal type-1 receptor</fullName>
    </recommendedName>
</protein>
<evidence type="ECO:0000256" key="1">
    <source>
        <dbReference type="ARBA" id="ARBA00004651"/>
    </source>
</evidence>
<evidence type="ECO:0000256" key="5">
    <source>
        <dbReference type="ARBA" id="ARBA00022692"/>
    </source>
</evidence>